<sequence length="1053" mass="123168">MSHSSEEQTSEKCPDLVYEVRKTKKNAESYLEKFFKEHEMIEKQLDARATNVKEREAELEKRETKFKEERLKFYSEKIREHVRLDAREISVKEREAALEKRENKFKEKEREISERRKAVDRLEEEHQREKEDTNQKIVELEKKLDAKKALELALKVFGEAGKVGLKETMDGEVQHKNKGDATRHDLNEDIDHLELDNKVLLAKERKSNDELQEARKVLINALANSQAYIRVKRMGELDSKPFQIAAKRKFNDEVAEHEENEAKRSCKGGTPGQRVAAKRRYEGQTADEKAVEWCSIWETYISDSSWYPFKVIPWKVDHKEVIDEEDEQLKNLKEELVGYGLILKEVERAMKIKKNEKLNFSLWKSTKISISKLTFDGEIITYVGKMKEKACCSMEKILNEHVKMAEHIEAYDKELKKREKELEAERRQFESEKKMQVEEALHVRNVELQKKLEEALALAEEQKNEKAILEQKRADEKMLNLAKGQKRENEKLHKIVIELEKKLAAKQALELEIQCMRGAVRGHMDEYGDLEAKRKMEAIEKDLKRKEEYLEELEAINQTLIVKERQSNAELQEARKELINGLKDSRAFVVVKRMGELDDKPFHAAAKRKYAGEEVVEKAMELFSLWENYLRDPIWHPFKVISVGEGHQEIIDEDDEKLKKSAMDTPEEGKVAKEPFSAKLSDLIHNVRKMKTTTVSGLEKIFNEHEKLTNHLEAYDKDLKKRGKELEEERRKIDSEKKVSERAILLKTREVENALRLADERKRENEELRARIAELYNNHRNAIFLASRRKIENEELHGRIAELQKNLADASVLAGEQKTEKEKLHSRITELQENLENASRLAGERKRENEDLHRRILELEKKLDAKQALELALKVFKESFEDVEVGLKDNMDSEVEVLENKLEAIQKDKEQEIEDQGCLIETFITKERKSNDELQETRKELINFLLMEDSGASIGVKRMGWHPFKIILAAGGHKQVVNEEDEKLKGLKGEFGDEVYEAVSTALTEINEYDPIGRCVIPELWNFKEERKATLFEGVSYILKQWKLHKRKRSESS</sequence>
<organism evidence="1 2">
    <name type="scientific">Vaccinium darrowii</name>
    <dbReference type="NCBI Taxonomy" id="229202"/>
    <lineage>
        <taxon>Eukaryota</taxon>
        <taxon>Viridiplantae</taxon>
        <taxon>Streptophyta</taxon>
        <taxon>Embryophyta</taxon>
        <taxon>Tracheophyta</taxon>
        <taxon>Spermatophyta</taxon>
        <taxon>Magnoliopsida</taxon>
        <taxon>eudicotyledons</taxon>
        <taxon>Gunneridae</taxon>
        <taxon>Pentapetalae</taxon>
        <taxon>asterids</taxon>
        <taxon>Ericales</taxon>
        <taxon>Ericaceae</taxon>
        <taxon>Vaccinioideae</taxon>
        <taxon>Vaccinieae</taxon>
        <taxon>Vaccinium</taxon>
    </lineage>
</organism>
<dbReference type="EMBL" id="CM037162">
    <property type="protein sequence ID" value="KAH7863961.1"/>
    <property type="molecule type" value="Genomic_DNA"/>
</dbReference>
<name>A0ACB7ZET0_9ERIC</name>
<protein>
    <submittedName>
        <fullName evidence="1">Uncharacterized protein</fullName>
    </submittedName>
</protein>
<evidence type="ECO:0000313" key="2">
    <source>
        <dbReference type="Proteomes" id="UP000828048"/>
    </source>
</evidence>
<gene>
    <name evidence="1" type="ORF">Vadar_024047</name>
</gene>
<reference evidence="1 2" key="1">
    <citation type="journal article" date="2021" name="Hortic Res">
        <title>High-quality reference genome and annotation aids understanding of berry development for evergreen blueberry (Vaccinium darrowii).</title>
        <authorList>
            <person name="Yu J."/>
            <person name="Hulse-Kemp A.M."/>
            <person name="Babiker E."/>
            <person name="Staton M."/>
        </authorList>
    </citation>
    <scope>NUCLEOTIDE SEQUENCE [LARGE SCALE GENOMIC DNA]</scope>
    <source>
        <strain evidence="2">cv. NJ 8807/NJ 8810</strain>
        <tissue evidence="1">Young leaf</tissue>
    </source>
</reference>
<comment type="caution">
    <text evidence="1">The sequence shown here is derived from an EMBL/GenBank/DDBJ whole genome shotgun (WGS) entry which is preliminary data.</text>
</comment>
<proteinExistence type="predicted"/>
<dbReference type="Proteomes" id="UP000828048">
    <property type="component" value="Chromosome 12"/>
</dbReference>
<keyword evidence="2" id="KW-1185">Reference proteome</keyword>
<evidence type="ECO:0000313" key="1">
    <source>
        <dbReference type="EMBL" id="KAH7863961.1"/>
    </source>
</evidence>
<accession>A0ACB7ZET0</accession>